<dbReference type="EMBL" id="WKKF01000008">
    <property type="protein sequence ID" value="MRX56091.1"/>
    <property type="molecule type" value="Genomic_DNA"/>
</dbReference>
<dbReference type="Pfam" id="PF14137">
    <property type="entry name" value="DUF4304"/>
    <property type="match status" value="1"/>
</dbReference>
<dbReference type="InterPro" id="IPR025412">
    <property type="entry name" value="DUF4304"/>
</dbReference>
<protein>
    <submittedName>
        <fullName evidence="1">DUF4304 domain-containing protein</fullName>
    </submittedName>
</protein>
<evidence type="ECO:0000313" key="1">
    <source>
        <dbReference type="EMBL" id="MRX56091.1"/>
    </source>
</evidence>
<name>A0A6I2MHX2_9BACI</name>
<sequence>MKLTGSYWRRIFNLQCNEANIDLITFQFNKWGGSFVVELASCPSQGIISSWGEEIPSNKITAHNMDKRFRLGATSREEEGFCTTEYHKMHHQKP</sequence>
<evidence type="ECO:0000313" key="2">
    <source>
        <dbReference type="Proteomes" id="UP000441585"/>
    </source>
</evidence>
<dbReference type="Proteomes" id="UP000441585">
    <property type="component" value="Unassembled WGS sequence"/>
</dbReference>
<comment type="caution">
    <text evidence="1">The sequence shown here is derived from an EMBL/GenBank/DDBJ whole genome shotgun (WGS) entry which is preliminary data.</text>
</comment>
<gene>
    <name evidence="1" type="ORF">GJU41_19215</name>
</gene>
<accession>A0A6I2MHX2</accession>
<organism evidence="1 2">
    <name type="scientific">Metabacillus idriensis</name>
    <dbReference type="NCBI Taxonomy" id="324768"/>
    <lineage>
        <taxon>Bacteria</taxon>
        <taxon>Bacillati</taxon>
        <taxon>Bacillota</taxon>
        <taxon>Bacilli</taxon>
        <taxon>Bacillales</taxon>
        <taxon>Bacillaceae</taxon>
        <taxon>Metabacillus</taxon>
    </lineage>
</organism>
<keyword evidence="2" id="KW-1185">Reference proteome</keyword>
<dbReference type="AlphaFoldDB" id="A0A6I2MHX2"/>
<proteinExistence type="predicted"/>
<reference evidence="1 2" key="1">
    <citation type="submission" date="2019-11" db="EMBL/GenBank/DDBJ databases">
        <title>Bacillus idriensis genome.</title>
        <authorList>
            <person name="Konopka E.N."/>
            <person name="Newman J.D."/>
        </authorList>
    </citation>
    <scope>NUCLEOTIDE SEQUENCE [LARGE SCALE GENOMIC DNA]</scope>
    <source>
        <strain evidence="1 2">DSM 19097</strain>
    </source>
</reference>